<feature type="domain" description="Oxidoreductase molybdopterin-binding" evidence="2">
    <location>
        <begin position="37"/>
        <end position="184"/>
    </location>
</feature>
<dbReference type="Pfam" id="PF00174">
    <property type="entry name" value="Oxidored_molyb"/>
    <property type="match status" value="1"/>
</dbReference>
<dbReference type="RefSeq" id="WP_213376061.1">
    <property type="nucleotide sequence ID" value="NZ_BSFJ01000029.1"/>
</dbReference>
<name>A0A9W6J9X6_9HYPH</name>
<evidence type="ECO:0000256" key="1">
    <source>
        <dbReference type="SAM" id="MobiDB-lite"/>
    </source>
</evidence>
<reference evidence="3" key="1">
    <citation type="journal article" date="2014" name="Int. J. Syst. Evol. Microbiol.">
        <title>Complete genome sequence of Corynebacterium casei LMG S-19264T (=DSM 44701T), isolated from a smear-ripened cheese.</title>
        <authorList>
            <consortium name="US DOE Joint Genome Institute (JGI-PGF)"/>
            <person name="Walter F."/>
            <person name="Albersmeier A."/>
            <person name="Kalinowski J."/>
            <person name="Ruckert C."/>
        </authorList>
    </citation>
    <scope>NUCLEOTIDE SEQUENCE</scope>
    <source>
        <strain evidence="3">VKM B-2484</strain>
    </source>
</reference>
<dbReference type="Proteomes" id="UP001143370">
    <property type="component" value="Unassembled WGS sequence"/>
</dbReference>
<dbReference type="SUPFAM" id="SSF56524">
    <property type="entry name" value="Oxidoreductase molybdopterin-binding domain"/>
    <property type="match status" value="1"/>
</dbReference>
<dbReference type="PANTHER" id="PTHR43032:SF4">
    <property type="entry name" value="OXIDOREDUCTASE MOLYBDOPTERIN-BINDING DOMAIN-CONTAINING PROTEIN"/>
    <property type="match status" value="1"/>
</dbReference>
<evidence type="ECO:0000259" key="2">
    <source>
        <dbReference type="Pfam" id="PF00174"/>
    </source>
</evidence>
<comment type="caution">
    <text evidence="3">The sequence shown here is derived from an EMBL/GenBank/DDBJ whole genome shotgun (WGS) entry which is preliminary data.</text>
</comment>
<dbReference type="CDD" id="cd02109">
    <property type="entry name" value="arch_bact_SO_family_Moco"/>
    <property type="match status" value="1"/>
</dbReference>
<evidence type="ECO:0000313" key="3">
    <source>
        <dbReference type="EMBL" id="GLK73606.1"/>
    </source>
</evidence>
<dbReference type="EMBL" id="BSFJ01000029">
    <property type="protein sequence ID" value="GLK73606.1"/>
    <property type="molecule type" value="Genomic_DNA"/>
</dbReference>
<dbReference type="InterPro" id="IPR000572">
    <property type="entry name" value="OxRdtase_Mopterin-bd_dom"/>
</dbReference>
<feature type="region of interest" description="Disordered" evidence="1">
    <location>
        <begin position="1"/>
        <end position="21"/>
    </location>
</feature>
<reference evidence="3" key="2">
    <citation type="submission" date="2023-01" db="EMBL/GenBank/DDBJ databases">
        <authorList>
            <person name="Sun Q."/>
            <person name="Evtushenko L."/>
        </authorList>
    </citation>
    <scope>NUCLEOTIDE SEQUENCE</scope>
    <source>
        <strain evidence="3">VKM B-2484</strain>
    </source>
</reference>
<dbReference type="Gene3D" id="3.90.420.10">
    <property type="entry name" value="Oxidoreductase, molybdopterin-binding domain"/>
    <property type="match status" value="1"/>
</dbReference>
<dbReference type="AlphaFoldDB" id="A0A9W6J9X6"/>
<accession>A0A9W6J9X6</accession>
<proteinExistence type="predicted"/>
<organism evidence="3 4">
    <name type="scientific">Ancylobacter dichloromethanicus</name>
    <dbReference type="NCBI Taxonomy" id="518825"/>
    <lineage>
        <taxon>Bacteria</taxon>
        <taxon>Pseudomonadati</taxon>
        <taxon>Pseudomonadota</taxon>
        <taxon>Alphaproteobacteria</taxon>
        <taxon>Hyphomicrobiales</taxon>
        <taxon>Xanthobacteraceae</taxon>
        <taxon>Ancylobacter</taxon>
    </lineage>
</organism>
<dbReference type="InterPro" id="IPR036374">
    <property type="entry name" value="OxRdtase_Mopterin-bd_sf"/>
</dbReference>
<sequence>MLVTRGFKGKRRGGDADRLRLPPGQFLTPEFPVLTAGPTQQTQIDRWTLALQHGGSLLGKWSWEQFEGLPQTEITSDIHCVTKWSKFDTRWRGVTIDDLLRAAGLDAAPTGFLMAHCDGGYTTNLLVADLIGARAMIATHFDDLPLLPSHGGPARLLVPHLYFWKSAKWVRRLAFREEDSPGFWESQGYHLRGDPWREQRYEGDQ</sequence>
<keyword evidence="4" id="KW-1185">Reference proteome</keyword>
<protein>
    <submittedName>
        <fullName evidence="3">Molybdopterin-binding protein</fullName>
    </submittedName>
</protein>
<dbReference type="PANTHER" id="PTHR43032">
    <property type="entry name" value="PROTEIN-METHIONINE-SULFOXIDE REDUCTASE"/>
    <property type="match status" value="1"/>
</dbReference>
<evidence type="ECO:0000313" key="4">
    <source>
        <dbReference type="Proteomes" id="UP001143370"/>
    </source>
</evidence>
<gene>
    <name evidence="3" type="ORF">GCM10017643_37240</name>
</gene>